<sequence length="201" mass="22038">MSSSSLQRPENAHPIANLPLFFRRWMADPLQMGSIVPSSRTLSSRIANLAVADGDGVVLEIGAGTGVISRAMLDAGIAPERLVLVEIVPDMADHLRESLPGTTVLCADAFALPQHLPERFVGRVSSVICGIPLVLLPIERQRLFVEGVERVAPGLGFLLYTYCITSPLPYRKLGLSAKRETWTPRNFPPASVWRYRPLQRG</sequence>
<dbReference type="InterPro" id="IPR041698">
    <property type="entry name" value="Methyltransf_25"/>
</dbReference>
<dbReference type="GO" id="GO:0032259">
    <property type="term" value="P:methylation"/>
    <property type="evidence" value="ECO:0007669"/>
    <property type="project" value="UniProtKB-KW"/>
</dbReference>
<dbReference type="Pfam" id="PF13649">
    <property type="entry name" value="Methyltransf_25"/>
    <property type="match status" value="1"/>
</dbReference>
<dbReference type="EMBL" id="JAETWB010000012">
    <property type="protein sequence ID" value="MBL6080271.1"/>
    <property type="molecule type" value="Genomic_DNA"/>
</dbReference>
<keyword evidence="3" id="KW-1185">Reference proteome</keyword>
<dbReference type="InterPro" id="IPR029063">
    <property type="entry name" value="SAM-dependent_MTases_sf"/>
</dbReference>
<dbReference type="CDD" id="cd02440">
    <property type="entry name" value="AdoMet_MTases"/>
    <property type="match status" value="1"/>
</dbReference>
<comment type="caution">
    <text evidence="2">The sequence shown here is derived from an EMBL/GenBank/DDBJ whole genome shotgun (WGS) entry which is preliminary data.</text>
</comment>
<reference evidence="2 3" key="1">
    <citation type="submission" date="2021-01" db="EMBL/GenBank/DDBJ databases">
        <title>Belnapia mucosa sp. nov. and Belnapia arida sp. nov., isolated from the Tabernas Desert (Almeria, Spain).</title>
        <authorList>
            <person name="Molina-Menor E."/>
            <person name="Vidal-Verdu A."/>
            <person name="Calonge A."/>
            <person name="Satari L."/>
            <person name="Pereto J."/>
            <person name="Porcar M."/>
        </authorList>
    </citation>
    <scope>NUCLEOTIDE SEQUENCE [LARGE SCALE GENOMIC DNA]</scope>
    <source>
        <strain evidence="2 3">T18</strain>
    </source>
</reference>
<proteinExistence type="predicted"/>
<protein>
    <submittedName>
        <fullName evidence="2">Methyltransferase domain-containing protein</fullName>
    </submittedName>
</protein>
<accession>A0ABS1U6G6</accession>
<dbReference type="Proteomes" id="UP000660885">
    <property type="component" value="Unassembled WGS sequence"/>
</dbReference>
<gene>
    <name evidence="2" type="ORF">JMJ56_19825</name>
</gene>
<organism evidence="2 3">
    <name type="scientific">Belnapia arida</name>
    <dbReference type="NCBI Taxonomy" id="2804533"/>
    <lineage>
        <taxon>Bacteria</taxon>
        <taxon>Pseudomonadati</taxon>
        <taxon>Pseudomonadota</taxon>
        <taxon>Alphaproteobacteria</taxon>
        <taxon>Acetobacterales</taxon>
        <taxon>Roseomonadaceae</taxon>
        <taxon>Belnapia</taxon>
    </lineage>
</organism>
<name>A0ABS1U6G6_9PROT</name>
<keyword evidence="2" id="KW-0808">Transferase</keyword>
<evidence type="ECO:0000259" key="1">
    <source>
        <dbReference type="Pfam" id="PF13649"/>
    </source>
</evidence>
<dbReference type="Gene3D" id="3.40.50.150">
    <property type="entry name" value="Vaccinia Virus protein VP39"/>
    <property type="match status" value="1"/>
</dbReference>
<dbReference type="SUPFAM" id="SSF53335">
    <property type="entry name" value="S-adenosyl-L-methionine-dependent methyltransferases"/>
    <property type="match status" value="1"/>
</dbReference>
<keyword evidence="2" id="KW-0489">Methyltransferase</keyword>
<feature type="domain" description="Methyltransferase" evidence="1">
    <location>
        <begin position="58"/>
        <end position="140"/>
    </location>
</feature>
<evidence type="ECO:0000313" key="2">
    <source>
        <dbReference type="EMBL" id="MBL6080271.1"/>
    </source>
</evidence>
<evidence type="ECO:0000313" key="3">
    <source>
        <dbReference type="Proteomes" id="UP000660885"/>
    </source>
</evidence>
<dbReference type="GO" id="GO:0008168">
    <property type="term" value="F:methyltransferase activity"/>
    <property type="evidence" value="ECO:0007669"/>
    <property type="project" value="UniProtKB-KW"/>
</dbReference>